<dbReference type="AlphaFoldDB" id="A0A4V1XZ63"/>
<dbReference type="PANTHER" id="PTHR33751:SF13">
    <property type="entry name" value="CYTOCHROME BC1 COMPLEX CYTOCHROME C SUBUNIT"/>
    <property type="match status" value="1"/>
</dbReference>
<dbReference type="EMBL" id="SDKM01000015">
    <property type="protein sequence ID" value="RYP85649.1"/>
    <property type="molecule type" value="Genomic_DNA"/>
</dbReference>
<keyword evidence="15 17" id="KW-0472">Membrane</keyword>
<dbReference type="Pfam" id="PF13442">
    <property type="entry name" value="Cytochrome_CBB3"/>
    <property type="match status" value="1"/>
</dbReference>
<keyword evidence="12 17" id="KW-0249">Electron transport</keyword>
<dbReference type="GO" id="GO:0005886">
    <property type="term" value="C:plasma membrane"/>
    <property type="evidence" value="ECO:0007669"/>
    <property type="project" value="UniProtKB-SubCell"/>
</dbReference>
<evidence type="ECO:0000256" key="9">
    <source>
        <dbReference type="ARBA" id="ARBA00022723"/>
    </source>
</evidence>
<feature type="binding site" description="covalent" evidence="18">
    <location>
        <position position="176"/>
    </location>
    <ligand>
        <name>heme c</name>
        <dbReference type="ChEBI" id="CHEBI:61717"/>
        <label>2</label>
    </ligand>
</feature>
<evidence type="ECO:0000256" key="19">
    <source>
        <dbReference type="PIRSR" id="PIRSR000007-51"/>
    </source>
</evidence>
<comment type="subcellular location">
    <subcellularLocation>
        <location evidence="1 17">Cell membrane</location>
        <topology evidence="1 17">Multi-pass membrane protein</topology>
    </subcellularLocation>
</comment>
<keyword evidence="11 17" id="KW-1278">Translocase</keyword>
<evidence type="ECO:0000256" key="15">
    <source>
        <dbReference type="ARBA" id="ARBA00023136"/>
    </source>
</evidence>
<evidence type="ECO:0000256" key="1">
    <source>
        <dbReference type="ARBA" id="ARBA00004651"/>
    </source>
</evidence>
<feature type="domain" description="Cytochrome c" evidence="20">
    <location>
        <begin position="53"/>
        <end position="137"/>
    </location>
</feature>
<evidence type="ECO:0000313" key="21">
    <source>
        <dbReference type="EMBL" id="RYP85649.1"/>
    </source>
</evidence>
<evidence type="ECO:0000256" key="14">
    <source>
        <dbReference type="ARBA" id="ARBA00023004"/>
    </source>
</evidence>
<keyword evidence="8 17" id="KW-0812">Transmembrane</keyword>
<dbReference type="PIRSF" id="PIRSF000007">
    <property type="entry name" value="Ubiq_cycred_cyc"/>
    <property type="match status" value="1"/>
</dbReference>
<evidence type="ECO:0000256" key="4">
    <source>
        <dbReference type="ARBA" id="ARBA00022448"/>
    </source>
</evidence>
<dbReference type="InterPro" id="IPR009056">
    <property type="entry name" value="Cyt_c-like_dom"/>
</dbReference>
<evidence type="ECO:0000256" key="12">
    <source>
        <dbReference type="ARBA" id="ARBA00022982"/>
    </source>
</evidence>
<sequence length="294" mass="31006">MRLLNRSAGRLSRHRRGPLAGLLVLLLGLILTGTVYAAFSPASATKAGKSDEELIQQGRELFLVGCAFCHGQNGEGVKSSKGQYGPSLVGVGAAAVDFQVGTGRMPMQQPGQQALAKKKVYTDEEIQALAAYVASLGPGPAIPDESEYSLEGLSEEEQREAITKGGQLFLTNCTACHNFDGSGGAMPNGKFAPSLKGVEKRHIFEAMLTGPQQMPVFSNDVLHPEDKAAIIAYLKSTEDTPEYGGFGMGGLGPVSEGMFAWLVGIGSLVGFAFWIASHTVRSKKKTAPTEGTEA</sequence>
<dbReference type="Gene3D" id="1.10.760.10">
    <property type="entry name" value="Cytochrome c-like domain"/>
    <property type="match status" value="2"/>
</dbReference>
<gene>
    <name evidence="21" type="ORF">EKO23_11630</name>
</gene>
<keyword evidence="14 17" id="KW-0408">Iron</keyword>
<keyword evidence="10" id="KW-0677">Repeat</keyword>
<keyword evidence="13 17" id="KW-1133">Transmembrane helix</keyword>
<keyword evidence="9 17" id="KW-0479">Metal-binding</keyword>
<proteinExistence type="predicted"/>
<comment type="caution">
    <text evidence="17">Lacks conserved residue(s) required for the propagation of feature annotation.</text>
</comment>
<evidence type="ECO:0000256" key="5">
    <source>
        <dbReference type="ARBA" id="ARBA00022475"/>
    </source>
</evidence>
<evidence type="ECO:0000256" key="10">
    <source>
        <dbReference type="ARBA" id="ARBA00022737"/>
    </source>
</evidence>
<dbReference type="RefSeq" id="WP_134717405.1">
    <property type="nucleotide sequence ID" value="NZ_SDKM01000015.1"/>
</dbReference>
<dbReference type="Pfam" id="PF00034">
    <property type="entry name" value="Cytochrom_C"/>
    <property type="match status" value="1"/>
</dbReference>
<feature type="transmembrane region" description="Helical" evidence="17">
    <location>
        <begin position="258"/>
        <end position="276"/>
    </location>
</feature>
<evidence type="ECO:0000256" key="2">
    <source>
        <dbReference type="ARBA" id="ARBA00012951"/>
    </source>
</evidence>
<accession>A0A4V1XZ63</accession>
<evidence type="ECO:0000256" key="3">
    <source>
        <dbReference type="ARBA" id="ARBA00017819"/>
    </source>
</evidence>
<keyword evidence="7 17" id="KW-0679">Respiratory chain</keyword>
<feature type="binding site" description="axial binding residue" evidence="19">
    <location>
        <position position="177"/>
    </location>
    <ligand>
        <name>heme c</name>
        <dbReference type="ChEBI" id="CHEBI:61717"/>
        <label>2</label>
    </ligand>
    <ligandPart>
        <name>Fe</name>
        <dbReference type="ChEBI" id="CHEBI:18248"/>
    </ligandPart>
</feature>
<dbReference type="SUPFAM" id="SSF46626">
    <property type="entry name" value="Cytochrome c"/>
    <property type="match status" value="2"/>
</dbReference>
<keyword evidence="4 17" id="KW-0813">Transport</keyword>
<protein>
    <recommendedName>
        <fullName evidence="3 17">Cytochrome bc1 complex cytochrome c subunit</fullName>
        <ecNumber evidence="2 17">7.1.1.8</ecNumber>
    </recommendedName>
</protein>
<comment type="subunit">
    <text evidence="17">The cytochrome bc1 complex is composed of a cytochrome b (QcrB), the Rieske iron-sulfur protein (QcrA) and a diheme cytochrome c (QcrC) subunit.</text>
</comment>
<feature type="binding site" description="axial binding residue" evidence="19">
    <location>
        <position position="70"/>
    </location>
    <ligand>
        <name>heme c</name>
        <dbReference type="ChEBI" id="CHEBI:61717"/>
        <label>1</label>
    </ligand>
    <ligandPart>
        <name>Fe</name>
        <dbReference type="ChEBI" id="CHEBI:18248"/>
    </ligandPart>
</feature>
<dbReference type="InterPro" id="IPR036909">
    <property type="entry name" value="Cyt_c-like_dom_sf"/>
</dbReference>
<feature type="binding site" description="covalent" evidence="18">
    <location>
        <position position="66"/>
    </location>
    <ligand>
        <name>heme c</name>
        <dbReference type="ChEBI" id="CHEBI:61717"/>
        <label>1</label>
    </ligand>
</feature>
<feature type="binding site" description="covalent" evidence="18">
    <location>
        <position position="173"/>
    </location>
    <ligand>
        <name>heme c</name>
        <dbReference type="ChEBI" id="CHEBI:61717"/>
        <label>2</label>
    </ligand>
</feature>
<evidence type="ECO:0000256" key="6">
    <source>
        <dbReference type="ARBA" id="ARBA00022617"/>
    </source>
</evidence>
<dbReference type="GO" id="GO:0020037">
    <property type="term" value="F:heme binding"/>
    <property type="evidence" value="ECO:0007669"/>
    <property type="project" value="UniProtKB-UniRule"/>
</dbReference>
<evidence type="ECO:0000259" key="20">
    <source>
        <dbReference type="PROSITE" id="PS51007"/>
    </source>
</evidence>
<evidence type="ECO:0000256" key="16">
    <source>
        <dbReference type="ARBA" id="ARBA00029351"/>
    </source>
</evidence>
<dbReference type="OrthoDB" id="9811281at2"/>
<dbReference type="InterPro" id="IPR009152">
    <property type="entry name" value="bc1_cytC-su"/>
</dbReference>
<evidence type="ECO:0000256" key="11">
    <source>
        <dbReference type="ARBA" id="ARBA00022967"/>
    </source>
</evidence>
<comment type="PTM">
    <text evidence="18">Binds 2 heme c groups covalently per subunit.</text>
</comment>
<evidence type="ECO:0000256" key="8">
    <source>
        <dbReference type="ARBA" id="ARBA00022692"/>
    </source>
</evidence>
<keyword evidence="5 17" id="KW-1003">Cell membrane</keyword>
<dbReference type="GO" id="GO:0008121">
    <property type="term" value="F:quinol-cytochrome-c reductase activity"/>
    <property type="evidence" value="ECO:0007669"/>
    <property type="project" value="UniProtKB-UniRule"/>
</dbReference>
<evidence type="ECO:0000256" key="17">
    <source>
        <dbReference type="PIRNR" id="PIRNR000007"/>
    </source>
</evidence>
<reference evidence="21 22" key="1">
    <citation type="submission" date="2019-01" db="EMBL/GenBank/DDBJ databases">
        <title>Nocardioides guangzhouensis sp. nov., an actinobacterium isolated from soil.</title>
        <authorList>
            <person name="Fu Y."/>
            <person name="Cai Y."/>
            <person name="Lin Z."/>
            <person name="Chen P."/>
        </authorList>
    </citation>
    <scope>NUCLEOTIDE SEQUENCE [LARGE SCALE GENOMIC DNA]</scope>
    <source>
        <strain evidence="21 22">130</strain>
    </source>
</reference>
<evidence type="ECO:0000256" key="13">
    <source>
        <dbReference type="ARBA" id="ARBA00022989"/>
    </source>
</evidence>
<dbReference type="InterPro" id="IPR050597">
    <property type="entry name" value="Cytochrome_c_Oxidase_Subunit"/>
</dbReference>
<dbReference type="EC" id="7.1.1.8" evidence="2 17"/>
<dbReference type="PANTHER" id="PTHR33751">
    <property type="entry name" value="CBB3-TYPE CYTOCHROME C OXIDASE SUBUNIT FIXP"/>
    <property type="match status" value="1"/>
</dbReference>
<dbReference type="GO" id="GO:0005506">
    <property type="term" value="F:iron ion binding"/>
    <property type="evidence" value="ECO:0007669"/>
    <property type="project" value="UniProtKB-UniRule"/>
</dbReference>
<comment type="caution">
    <text evidence="21">The sequence shown here is derived from an EMBL/GenBank/DDBJ whole genome shotgun (WGS) entry which is preliminary data.</text>
</comment>
<name>A0A4V1XZ63_9ACTN</name>
<comment type="catalytic activity">
    <reaction evidence="16 17">
        <text>a quinol + 2 Fe(III)-[cytochrome c](out) = a quinone + 2 Fe(II)-[cytochrome c](out) + 2 H(+)(out)</text>
        <dbReference type="Rhea" id="RHEA:11484"/>
        <dbReference type="Rhea" id="RHEA-COMP:10350"/>
        <dbReference type="Rhea" id="RHEA-COMP:14399"/>
        <dbReference type="ChEBI" id="CHEBI:15378"/>
        <dbReference type="ChEBI" id="CHEBI:24646"/>
        <dbReference type="ChEBI" id="CHEBI:29033"/>
        <dbReference type="ChEBI" id="CHEBI:29034"/>
        <dbReference type="ChEBI" id="CHEBI:132124"/>
        <dbReference type="EC" id="7.1.1.8"/>
    </reaction>
</comment>
<keyword evidence="6 17" id="KW-0349">Heme</keyword>
<dbReference type="Proteomes" id="UP000295198">
    <property type="component" value="Unassembled WGS sequence"/>
</dbReference>
<organism evidence="21 22">
    <name type="scientific">Nocardioides guangzhouensis</name>
    <dbReference type="NCBI Taxonomy" id="2497878"/>
    <lineage>
        <taxon>Bacteria</taxon>
        <taxon>Bacillati</taxon>
        <taxon>Actinomycetota</taxon>
        <taxon>Actinomycetes</taxon>
        <taxon>Propionibacteriales</taxon>
        <taxon>Nocardioidaceae</taxon>
        <taxon>Nocardioides</taxon>
    </lineage>
</organism>
<evidence type="ECO:0000313" key="22">
    <source>
        <dbReference type="Proteomes" id="UP000295198"/>
    </source>
</evidence>
<keyword evidence="22" id="KW-1185">Reference proteome</keyword>
<feature type="domain" description="Cytochrome c" evidence="20">
    <location>
        <begin position="160"/>
        <end position="238"/>
    </location>
</feature>
<dbReference type="PROSITE" id="PS51007">
    <property type="entry name" value="CYTC"/>
    <property type="match status" value="2"/>
</dbReference>
<evidence type="ECO:0000256" key="18">
    <source>
        <dbReference type="PIRSR" id="PIRSR000007-50"/>
    </source>
</evidence>
<feature type="binding site" description="covalent" evidence="18">
    <location>
        <position position="69"/>
    </location>
    <ligand>
        <name>heme c</name>
        <dbReference type="ChEBI" id="CHEBI:61717"/>
        <label>1</label>
    </ligand>
</feature>
<evidence type="ECO:0000256" key="7">
    <source>
        <dbReference type="ARBA" id="ARBA00022660"/>
    </source>
</evidence>